<feature type="chain" id="PRO_5012003800" evidence="1">
    <location>
        <begin position="38"/>
        <end position="258"/>
    </location>
</feature>
<dbReference type="EMBL" id="CP019236">
    <property type="protein sequence ID" value="APW39535.1"/>
    <property type="molecule type" value="Genomic_DNA"/>
</dbReference>
<dbReference type="Proteomes" id="UP000186609">
    <property type="component" value="Chromosome"/>
</dbReference>
<name>A0A1P8K0L9_9BURK</name>
<evidence type="ECO:0000313" key="2">
    <source>
        <dbReference type="EMBL" id="APW39535.1"/>
    </source>
</evidence>
<protein>
    <submittedName>
        <fullName evidence="2">Uncharacterized protein</fullName>
    </submittedName>
</protein>
<dbReference type="AlphaFoldDB" id="A0A1P8K0L9"/>
<proteinExistence type="predicted"/>
<dbReference type="KEGG" id="rhy:RD110_21875"/>
<keyword evidence="1" id="KW-0732">Signal</keyword>
<accession>A0A1P8K0L9</accession>
<dbReference type="RefSeq" id="WP_076201977.1">
    <property type="nucleotide sequence ID" value="NZ_CP019236.1"/>
</dbReference>
<keyword evidence="3" id="KW-1185">Reference proteome</keyword>
<reference evidence="2 3" key="1">
    <citation type="submission" date="2017-01" db="EMBL/GenBank/DDBJ databases">
        <authorList>
            <person name="Mah S.A."/>
            <person name="Swanson W.J."/>
            <person name="Moy G.W."/>
            <person name="Vacquier V.D."/>
        </authorList>
    </citation>
    <scope>NUCLEOTIDE SEQUENCE [LARGE SCALE GENOMIC DNA]</scope>
    <source>
        <strain evidence="2 3">DCY110</strain>
    </source>
</reference>
<evidence type="ECO:0000313" key="3">
    <source>
        <dbReference type="Proteomes" id="UP000186609"/>
    </source>
</evidence>
<evidence type="ECO:0000256" key="1">
    <source>
        <dbReference type="SAM" id="SignalP"/>
    </source>
</evidence>
<dbReference type="OrthoDB" id="8754850at2"/>
<organism evidence="2 3">
    <name type="scientific">Rhodoferax koreensis</name>
    <dbReference type="NCBI Taxonomy" id="1842727"/>
    <lineage>
        <taxon>Bacteria</taxon>
        <taxon>Pseudomonadati</taxon>
        <taxon>Pseudomonadota</taxon>
        <taxon>Betaproteobacteria</taxon>
        <taxon>Burkholderiales</taxon>
        <taxon>Comamonadaceae</taxon>
        <taxon>Rhodoferax</taxon>
    </lineage>
</organism>
<feature type="signal peptide" evidence="1">
    <location>
        <begin position="1"/>
        <end position="37"/>
    </location>
</feature>
<sequence>MISSSSMFFQRRLLRQCLFLLLVATLSGFIFSPPASAQPGGRDVVGIVLGMTPDEVEAVLKARNPSYKFVKVFWRGADGKPSNAVGKLGAALPSGPTDRINTSRGYSRPEAVMVYFTATEGRAYAVYRQVVNKQVGISANEMEAQLTAKYGTPDPFKGMYRLYRRMLDAKGQPNAQCGHRGFEWESAPGGQSRGCGMSIEAQFSDQMAPDTYATFQTWLMDHQAAERDAMALQAKQKAVAAEAASNMQNAARANKPGL</sequence>
<dbReference type="STRING" id="1842727.RD110_21875"/>
<gene>
    <name evidence="2" type="ORF">RD110_21875</name>
</gene>